<feature type="compositionally biased region" description="Pro residues" evidence="1">
    <location>
        <begin position="92"/>
        <end position="101"/>
    </location>
</feature>
<evidence type="ECO:0000256" key="1">
    <source>
        <dbReference type="SAM" id="MobiDB-lite"/>
    </source>
</evidence>
<comment type="caution">
    <text evidence="2">The sequence shown here is derived from an EMBL/GenBank/DDBJ whole genome shotgun (WGS) entry which is preliminary data.</text>
</comment>
<evidence type="ECO:0000313" key="3">
    <source>
        <dbReference type="Proteomes" id="UP000242519"/>
    </source>
</evidence>
<proteinExistence type="predicted"/>
<evidence type="ECO:0000313" key="2">
    <source>
        <dbReference type="EMBL" id="OWP01012.1"/>
    </source>
</evidence>
<dbReference type="AlphaFoldDB" id="A0A218YZV0"/>
<feature type="compositionally biased region" description="Basic and acidic residues" evidence="1">
    <location>
        <begin position="112"/>
        <end position="121"/>
    </location>
</feature>
<accession>A0A218YZV0</accession>
<dbReference type="InParanoid" id="A0A218YZV0"/>
<name>A0A218YZV0_9HELO</name>
<reference evidence="2 3" key="1">
    <citation type="submission" date="2017-04" db="EMBL/GenBank/DDBJ databases">
        <title>Draft genome sequence of Marssonina coronaria NL1: causal agent of apple blotch.</title>
        <authorList>
            <person name="Cheng Q."/>
        </authorList>
    </citation>
    <scope>NUCLEOTIDE SEQUENCE [LARGE SCALE GENOMIC DNA]</scope>
    <source>
        <strain evidence="2 3">NL1</strain>
    </source>
</reference>
<feature type="region of interest" description="Disordered" evidence="1">
    <location>
        <begin position="71"/>
        <end position="144"/>
    </location>
</feature>
<dbReference type="EMBL" id="MZNU01000298">
    <property type="protein sequence ID" value="OWP01012.1"/>
    <property type="molecule type" value="Genomic_DNA"/>
</dbReference>
<sequence>MGPKPGRPILPSRARSRLSFVCGLIAPPVHTWESLEKEVKDSPSIQADAAQHAITRLIIATSETTLYPTTVLAQPSREEVRPRSTVRHAAQPTPPPPPLPLQPKTKHSARSTQHEARHPELTDEPLLSSPQVKGHLSPLVDHDDFSAFMRSSI</sequence>
<organism evidence="2 3">
    <name type="scientific">Diplocarpon coronariae</name>
    <dbReference type="NCBI Taxonomy" id="2795749"/>
    <lineage>
        <taxon>Eukaryota</taxon>
        <taxon>Fungi</taxon>
        <taxon>Dikarya</taxon>
        <taxon>Ascomycota</taxon>
        <taxon>Pezizomycotina</taxon>
        <taxon>Leotiomycetes</taxon>
        <taxon>Helotiales</taxon>
        <taxon>Drepanopezizaceae</taxon>
        <taxon>Diplocarpon</taxon>
    </lineage>
</organism>
<gene>
    <name evidence="2" type="ORF">B2J93_308</name>
</gene>
<dbReference type="Proteomes" id="UP000242519">
    <property type="component" value="Unassembled WGS sequence"/>
</dbReference>
<protein>
    <submittedName>
        <fullName evidence="2">Uncharacterized protein</fullName>
    </submittedName>
</protein>
<keyword evidence="3" id="KW-1185">Reference proteome</keyword>